<evidence type="ECO:0000256" key="11">
    <source>
        <dbReference type="ARBA" id="ARBA00022840"/>
    </source>
</evidence>
<dbReference type="PANTHER" id="PTHR43030">
    <property type="entry name" value="PHOSPHOENOLPYRUVATE SYNTHASE"/>
    <property type="match status" value="1"/>
</dbReference>
<comment type="cofactor">
    <cofactor evidence="1">
        <name>Mg(2+)</name>
        <dbReference type="ChEBI" id="CHEBI:18420"/>
    </cofactor>
</comment>
<evidence type="ECO:0000313" key="16">
    <source>
        <dbReference type="EMBL" id="EMY32802.1"/>
    </source>
</evidence>
<reference evidence="16 17" key="1">
    <citation type="journal article" date="2013" name="Genome Announc.">
        <title>Draft Genome Sequence of Arthrobacter crystallopoietes Strain BAB-32, Revealing Genes for Bioremediation.</title>
        <authorList>
            <person name="Joshi M.N."/>
            <person name="Pandit A.S."/>
            <person name="Sharma A."/>
            <person name="Pandya R.V."/>
            <person name="Desai S.M."/>
            <person name="Saxena A.K."/>
            <person name="Bagatharia S.B."/>
        </authorList>
    </citation>
    <scope>NUCLEOTIDE SEQUENCE [LARGE SCALE GENOMIC DNA]</scope>
    <source>
        <strain evidence="16 17">BAB-32</strain>
    </source>
</reference>
<keyword evidence="7" id="KW-0808">Transferase</keyword>
<evidence type="ECO:0000256" key="8">
    <source>
        <dbReference type="ARBA" id="ARBA00022723"/>
    </source>
</evidence>
<dbReference type="InterPro" id="IPR002192">
    <property type="entry name" value="PPDK_AMP/ATP-bd"/>
</dbReference>
<proteinExistence type="inferred from homology"/>
<sequence length="600" mass="63865">MGTARDSVRPPGPAADRLTVPLAEIGAGMLREAGGKAVNLGVMLASGLPVPDGFCLTTAAYRQVAAGAGLEWLLAAAGSAAGETVRPRAAAEIDGEQTSDTRLAKLARQARSQLTAAPVPEHIERELRRAYAGLGADVPVAVRSSATAEDLPEASFAGQQDTFLNVVGAEALLEAVRKCWASLWTERAVAYRSANGIGQQKVRLAVVIQRMVDATVSGVMFTANPLTGTRGQTVIDASPGLGEATVSGAVNPDHFVLDSATGEVLERTLGDKQVQVRPASGGGTERLAGPGDGEPSLTHQQLHALAGLGREAQELFGEPQDLEWAIGPDGVTWLVQSRPITTLYPRPEADESTRAYLCASLLQGLTRPLTPMGLSAFEALAAAYKPAGGGYGAPVPFRYLSVGLRLFVDVTPLLRSAGGRRILPRLMKLADDRSVGVLKHLMADPRFSVIKGRRVRSPAQLRRSMPQLVLLPSMLHALFRPTAALQRARRAEREFDRKLQLPEPATAVQRLDFVEQMLTQEVTDNLLKLLPPPAAGYLWLGLARWLLGPLAQPGELQAVLRGLPHNVTTEMDLKLWDTAAAIGRDPAAAQAVRTGDPQEL</sequence>
<evidence type="ECO:0000256" key="12">
    <source>
        <dbReference type="ARBA" id="ARBA00022842"/>
    </source>
</evidence>
<dbReference type="GO" id="GO:0046872">
    <property type="term" value="F:metal ion binding"/>
    <property type="evidence" value="ECO:0007669"/>
    <property type="project" value="UniProtKB-KW"/>
</dbReference>
<keyword evidence="12" id="KW-0460">Magnesium</keyword>
<keyword evidence="9" id="KW-0547">Nucleotide-binding</keyword>
<evidence type="ECO:0000256" key="5">
    <source>
        <dbReference type="ARBA" id="ARBA00011996"/>
    </source>
</evidence>
<comment type="function">
    <text evidence="2">Catalyzes the phosphorylation of pyruvate to phosphoenolpyruvate.</text>
</comment>
<dbReference type="AlphaFoldDB" id="N1UY96"/>
<keyword evidence="11" id="KW-0067">ATP-binding</keyword>
<dbReference type="GO" id="GO:0005524">
    <property type="term" value="F:ATP binding"/>
    <property type="evidence" value="ECO:0007669"/>
    <property type="project" value="UniProtKB-KW"/>
</dbReference>
<gene>
    <name evidence="16" type="ORF">D477_018299</name>
</gene>
<feature type="non-terminal residue" evidence="16">
    <location>
        <position position="600"/>
    </location>
</feature>
<evidence type="ECO:0000256" key="14">
    <source>
        <dbReference type="ARBA" id="ARBA00047700"/>
    </source>
</evidence>
<evidence type="ECO:0000256" key="7">
    <source>
        <dbReference type="ARBA" id="ARBA00022679"/>
    </source>
</evidence>
<comment type="catalytic activity">
    <reaction evidence="14">
        <text>pyruvate + ATP + H2O = phosphoenolpyruvate + AMP + phosphate + 2 H(+)</text>
        <dbReference type="Rhea" id="RHEA:11364"/>
        <dbReference type="ChEBI" id="CHEBI:15361"/>
        <dbReference type="ChEBI" id="CHEBI:15377"/>
        <dbReference type="ChEBI" id="CHEBI:15378"/>
        <dbReference type="ChEBI" id="CHEBI:30616"/>
        <dbReference type="ChEBI" id="CHEBI:43474"/>
        <dbReference type="ChEBI" id="CHEBI:58702"/>
        <dbReference type="ChEBI" id="CHEBI:456215"/>
        <dbReference type="EC" id="2.7.9.2"/>
    </reaction>
</comment>
<evidence type="ECO:0000256" key="3">
    <source>
        <dbReference type="ARBA" id="ARBA00004742"/>
    </source>
</evidence>
<evidence type="ECO:0000256" key="1">
    <source>
        <dbReference type="ARBA" id="ARBA00001946"/>
    </source>
</evidence>
<dbReference type="InterPro" id="IPR006319">
    <property type="entry name" value="PEP_synth"/>
</dbReference>
<dbReference type="RefSeq" id="WP_005272820.1">
    <property type="nucleotide sequence ID" value="NZ_ANPE02000231.1"/>
</dbReference>
<dbReference type="Gene3D" id="3.30.1490.20">
    <property type="entry name" value="ATP-grasp fold, A domain"/>
    <property type="match status" value="1"/>
</dbReference>
<dbReference type="SUPFAM" id="SSF56059">
    <property type="entry name" value="Glutathione synthetase ATP-binding domain-like"/>
    <property type="match status" value="1"/>
</dbReference>
<comment type="caution">
    <text evidence="16">The sequence shown here is derived from an EMBL/GenBank/DDBJ whole genome shotgun (WGS) entry which is preliminary data.</text>
</comment>
<keyword evidence="16" id="KW-0670">Pyruvate</keyword>
<dbReference type="EC" id="2.7.9.2" evidence="5"/>
<keyword evidence="8" id="KW-0479">Metal-binding</keyword>
<feature type="domain" description="Pyruvate phosphate dikinase AMP/ATP-binding" evidence="15">
    <location>
        <begin position="32"/>
        <end position="349"/>
    </location>
</feature>
<evidence type="ECO:0000256" key="4">
    <source>
        <dbReference type="ARBA" id="ARBA00007837"/>
    </source>
</evidence>
<evidence type="ECO:0000256" key="2">
    <source>
        <dbReference type="ARBA" id="ARBA00002988"/>
    </source>
</evidence>
<dbReference type="PANTHER" id="PTHR43030:SF1">
    <property type="entry name" value="PHOSPHOENOLPYRUVATE SYNTHASE"/>
    <property type="match status" value="1"/>
</dbReference>
<dbReference type="Gene3D" id="3.30.470.20">
    <property type="entry name" value="ATP-grasp fold, B domain"/>
    <property type="match status" value="1"/>
</dbReference>
<accession>N1UY96</accession>
<organism evidence="16 17">
    <name type="scientific">Arthrobacter crystallopoietes BAB-32</name>
    <dbReference type="NCBI Taxonomy" id="1246476"/>
    <lineage>
        <taxon>Bacteria</taxon>
        <taxon>Bacillati</taxon>
        <taxon>Actinomycetota</taxon>
        <taxon>Actinomycetes</taxon>
        <taxon>Micrococcales</taxon>
        <taxon>Micrococcaceae</taxon>
        <taxon>Crystallibacter</taxon>
    </lineage>
</organism>
<evidence type="ECO:0000313" key="17">
    <source>
        <dbReference type="Proteomes" id="UP000010729"/>
    </source>
</evidence>
<dbReference type="Pfam" id="PF01326">
    <property type="entry name" value="PPDK_N"/>
    <property type="match status" value="1"/>
</dbReference>
<name>N1UY96_9MICC</name>
<evidence type="ECO:0000256" key="9">
    <source>
        <dbReference type="ARBA" id="ARBA00022741"/>
    </source>
</evidence>
<dbReference type="GO" id="GO:0008986">
    <property type="term" value="F:pyruvate, water dikinase activity"/>
    <property type="evidence" value="ECO:0007669"/>
    <property type="project" value="UniProtKB-EC"/>
</dbReference>
<dbReference type="Proteomes" id="UP000010729">
    <property type="component" value="Unassembled WGS sequence"/>
</dbReference>
<evidence type="ECO:0000259" key="15">
    <source>
        <dbReference type="Pfam" id="PF01326"/>
    </source>
</evidence>
<dbReference type="InterPro" id="IPR013815">
    <property type="entry name" value="ATP_grasp_subdomain_1"/>
</dbReference>
<evidence type="ECO:0000256" key="10">
    <source>
        <dbReference type="ARBA" id="ARBA00022777"/>
    </source>
</evidence>
<comment type="pathway">
    <text evidence="3">Carbohydrate biosynthesis; gluconeogenesis.</text>
</comment>
<dbReference type="EMBL" id="ANPE02000231">
    <property type="protein sequence ID" value="EMY32802.1"/>
    <property type="molecule type" value="Genomic_DNA"/>
</dbReference>
<keyword evidence="10" id="KW-0418">Kinase</keyword>
<comment type="similarity">
    <text evidence="4">Belongs to the PEP-utilizing enzyme family.</text>
</comment>
<keyword evidence="17" id="KW-1185">Reference proteome</keyword>
<evidence type="ECO:0000256" key="13">
    <source>
        <dbReference type="ARBA" id="ARBA00033470"/>
    </source>
</evidence>
<evidence type="ECO:0000256" key="6">
    <source>
        <dbReference type="ARBA" id="ARBA00021623"/>
    </source>
</evidence>
<protein>
    <recommendedName>
        <fullName evidence="6">Phosphoenolpyruvate synthase</fullName>
        <ecNumber evidence="5">2.7.9.2</ecNumber>
    </recommendedName>
    <alternativeName>
        <fullName evidence="13">Pyruvate, water dikinase</fullName>
    </alternativeName>
</protein>